<feature type="modified residue" description="4-aspartylphosphate" evidence="2">
    <location>
        <position position="320"/>
    </location>
</feature>
<dbReference type="SMART" id="SM00448">
    <property type="entry name" value="REC"/>
    <property type="match status" value="1"/>
</dbReference>
<dbReference type="PANTHER" id="PTHR44591">
    <property type="entry name" value="STRESS RESPONSE REGULATOR PROTEIN 1"/>
    <property type="match status" value="1"/>
</dbReference>
<accession>A0A1H6U8M9</accession>
<evidence type="ECO:0000259" key="3">
    <source>
        <dbReference type="PROSITE" id="PS50110"/>
    </source>
</evidence>
<keyword evidence="1 2" id="KW-0597">Phosphoprotein</keyword>
<protein>
    <submittedName>
        <fullName evidence="4">Response regulator receiver domain-containing protein</fullName>
    </submittedName>
</protein>
<evidence type="ECO:0000313" key="5">
    <source>
        <dbReference type="Proteomes" id="UP000199420"/>
    </source>
</evidence>
<dbReference type="Gene3D" id="3.40.50.2300">
    <property type="match status" value="1"/>
</dbReference>
<dbReference type="InterPro" id="IPR050595">
    <property type="entry name" value="Bact_response_regulator"/>
</dbReference>
<dbReference type="Pfam" id="PF00072">
    <property type="entry name" value="Response_reg"/>
    <property type="match status" value="1"/>
</dbReference>
<feature type="domain" description="Response regulatory" evidence="3">
    <location>
        <begin position="271"/>
        <end position="386"/>
    </location>
</feature>
<keyword evidence="5" id="KW-1185">Reference proteome</keyword>
<dbReference type="STRING" id="529704.SAMN02927913_1792"/>
<dbReference type="RefSeq" id="WP_091336063.1">
    <property type="nucleotide sequence ID" value="NZ_FNYC01000003.1"/>
</dbReference>
<dbReference type="GO" id="GO:0000160">
    <property type="term" value="P:phosphorelay signal transduction system"/>
    <property type="evidence" value="ECO:0007669"/>
    <property type="project" value="InterPro"/>
</dbReference>
<evidence type="ECO:0000256" key="2">
    <source>
        <dbReference type="PROSITE-ProRule" id="PRU00169"/>
    </source>
</evidence>
<dbReference type="InterPro" id="IPR001789">
    <property type="entry name" value="Sig_transdc_resp-reg_receiver"/>
</dbReference>
<sequence length="388" mass="43339">MSGIDVNGKILVASDQRGEAEALQAQLATDYSNISVSYDPERYVEDFERLRPDVLLLVFNRIEDAQSYYLGLYRFGSAAQQHSHRTIVFCGKEQVKKAFDLCRKQYFDDYVLFWPTPYDGSRLPMSIHVALRELKQARGLSFNERQLGDYARKLDDFGRTLDRRLAEGGMQAESAAAQLARNGERLGEAITHLRDRLAHGGLDDAVAVRDAQKLEKEFGALVEQIGPLVESGRVATEPLRQWASELQRESSAQLEQARSLLKVLGGSVARRVLVVDDDEFSQKVVARILEREGYEVIFAGSGTEALNLLRKVKPSVILMDYMLPDQDGVETTRKLKQTDSSDIPVIMLTGQSSRDTLIRSLAAGAVDFVTKPISPQVLLAKVGKYLEL</sequence>
<dbReference type="PANTHER" id="PTHR44591:SF3">
    <property type="entry name" value="RESPONSE REGULATORY DOMAIN-CONTAINING PROTEIN"/>
    <property type="match status" value="1"/>
</dbReference>
<dbReference type="Proteomes" id="UP000199420">
    <property type="component" value="Unassembled WGS sequence"/>
</dbReference>
<organism evidence="4 5">
    <name type="scientific">Frateuria terrea</name>
    <dbReference type="NCBI Taxonomy" id="529704"/>
    <lineage>
        <taxon>Bacteria</taxon>
        <taxon>Pseudomonadati</taxon>
        <taxon>Pseudomonadota</taxon>
        <taxon>Gammaproteobacteria</taxon>
        <taxon>Lysobacterales</taxon>
        <taxon>Rhodanobacteraceae</taxon>
        <taxon>Frateuria</taxon>
    </lineage>
</organism>
<evidence type="ECO:0000256" key="1">
    <source>
        <dbReference type="ARBA" id="ARBA00022553"/>
    </source>
</evidence>
<name>A0A1H6U8M9_9GAMM</name>
<reference evidence="4 5" key="1">
    <citation type="submission" date="2016-10" db="EMBL/GenBank/DDBJ databases">
        <authorList>
            <person name="de Groot N.N."/>
        </authorList>
    </citation>
    <scope>NUCLEOTIDE SEQUENCE [LARGE SCALE GENOMIC DNA]</scope>
    <source>
        <strain evidence="4 5">DSM 26515</strain>
    </source>
</reference>
<dbReference type="AlphaFoldDB" id="A0A1H6U8M9"/>
<dbReference type="EMBL" id="FNYC01000003">
    <property type="protein sequence ID" value="SEI88681.1"/>
    <property type="molecule type" value="Genomic_DNA"/>
</dbReference>
<dbReference type="OrthoDB" id="9768069at2"/>
<evidence type="ECO:0000313" key="4">
    <source>
        <dbReference type="EMBL" id="SEI88681.1"/>
    </source>
</evidence>
<gene>
    <name evidence="4" type="ORF">SAMN04487997_1932</name>
</gene>
<dbReference type="PROSITE" id="PS50110">
    <property type="entry name" value="RESPONSE_REGULATORY"/>
    <property type="match status" value="1"/>
</dbReference>
<dbReference type="InterPro" id="IPR011006">
    <property type="entry name" value="CheY-like_superfamily"/>
</dbReference>
<dbReference type="SUPFAM" id="SSF52172">
    <property type="entry name" value="CheY-like"/>
    <property type="match status" value="1"/>
</dbReference>
<proteinExistence type="predicted"/>